<sequence>FFEVCDCIQSSYNEKRGRTALVLASGLLPSWRVHTLHAQILRSLGCTAEALRIYEKQEAWDDVIECYKSLGQLEKAEHLVRKLIENNPTDPLYYCMLGDITLEPNYYEQAKEV</sequence>
<comment type="similarity">
    <text evidence="3">Belongs to the TTC27 family.</text>
</comment>
<accession>A0A0B2UQT4</accession>
<dbReference type="EMBL" id="JPKZ01021911">
    <property type="protein sequence ID" value="KHN71527.1"/>
    <property type="molecule type" value="Genomic_DNA"/>
</dbReference>
<feature type="non-terminal residue" evidence="4">
    <location>
        <position position="113"/>
    </location>
</feature>
<dbReference type="Proteomes" id="UP000031036">
    <property type="component" value="Unassembled WGS sequence"/>
</dbReference>
<reference evidence="4 5" key="1">
    <citation type="submission" date="2014-11" db="EMBL/GenBank/DDBJ databases">
        <title>Genetic blueprint of the zoonotic pathogen Toxocara canis.</title>
        <authorList>
            <person name="Zhu X.-Q."/>
            <person name="Korhonen P.K."/>
            <person name="Cai H."/>
            <person name="Young N.D."/>
            <person name="Nejsum P."/>
            <person name="von Samson-Himmelstjerna G."/>
            <person name="Boag P.R."/>
            <person name="Tan P."/>
            <person name="Li Q."/>
            <person name="Min J."/>
            <person name="Yang Y."/>
            <person name="Wang X."/>
            <person name="Fang X."/>
            <person name="Hall R.S."/>
            <person name="Hofmann A."/>
            <person name="Sternberg P.W."/>
            <person name="Jex A.R."/>
            <person name="Gasser R.B."/>
        </authorList>
    </citation>
    <scope>NUCLEOTIDE SEQUENCE [LARGE SCALE GENOMIC DNA]</scope>
    <source>
        <strain evidence="4">PN_DK_2014</strain>
    </source>
</reference>
<name>A0A0B2UQT4_TOXCA</name>
<feature type="non-terminal residue" evidence="4">
    <location>
        <position position="1"/>
    </location>
</feature>
<evidence type="ECO:0000256" key="2">
    <source>
        <dbReference type="ARBA" id="ARBA00022803"/>
    </source>
</evidence>
<gene>
    <name evidence="4" type="primary">T20B12.1</name>
    <name evidence="4" type="ORF">Tcan_00327</name>
</gene>
<evidence type="ECO:0000313" key="5">
    <source>
        <dbReference type="Proteomes" id="UP000031036"/>
    </source>
</evidence>
<evidence type="ECO:0000256" key="3">
    <source>
        <dbReference type="ARBA" id="ARBA00024020"/>
    </source>
</evidence>
<dbReference type="PANTHER" id="PTHR16193:SF0">
    <property type="entry name" value="TETRATRICOPEPTIDE REPEAT PROTEIN 27"/>
    <property type="match status" value="1"/>
</dbReference>
<dbReference type="InterPro" id="IPR044244">
    <property type="entry name" value="TTC27/Emw1"/>
</dbReference>
<dbReference type="AlphaFoldDB" id="A0A0B2UQT4"/>
<keyword evidence="1" id="KW-0677">Repeat</keyword>
<proteinExistence type="inferred from homology"/>
<dbReference type="SUPFAM" id="SSF48452">
    <property type="entry name" value="TPR-like"/>
    <property type="match status" value="1"/>
</dbReference>
<dbReference type="OrthoDB" id="1936594at2759"/>
<evidence type="ECO:0000313" key="4">
    <source>
        <dbReference type="EMBL" id="KHN71527.1"/>
    </source>
</evidence>
<dbReference type="InterPro" id="IPR011990">
    <property type="entry name" value="TPR-like_helical_dom_sf"/>
</dbReference>
<dbReference type="STRING" id="6265.A0A0B2UQT4"/>
<dbReference type="Pfam" id="PF13428">
    <property type="entry name" value="TPR_14"/>
    <property type="match status" value="1"/>
</dbReference>
<protein>
    <submittedName>
        <fullName evidence="4">TPR repeat-containing protein T20B12.1</fullName>
    </submittedName>
</protein>
<keyword evidence="5" id="KW-1185">Reference proteome</keyword>
<organism evidence="4 5">
    <name type="scientific">Toxocara canis</name>
    <name type="common">Canine roundworm</name>
    <dbReference type="NCBI Taxonomy" id="6265"/>
    <lineage>
        <taxon>Eukaryota</taxon>
        <taxon>Metazoa</taxon>
        <taxon>Ecdysozoa</taxon>
        <taxon>Nematoda</taxon>
        <taxon>Chromadorea</taxon>
        <taxon>Rhabditida</taxon>
        <taxon>Spirurina</taxon>
        <taxon>Ascaridomorpha</taxon>
        <taxon>Ascaridoidea</taxon>
        <taxon>Toxocaridae</taxon>
        <taxon>Toxocara</taxon>
    </lineage>
</organism>
<dbReference type="PANTHER" id="PTHR16193">
    <property type="entry name" value="TETRATRICOPEPTIDE REPEAT PROTEIN 27"/>
    <property type="match status" value="1"/>
</dbReference>
<evidence type="ECO:0000256" key="1">
    <source>
        <dbReference type="ARBA" id="ARBA00022737"/>
    </source>
</evidence>
<dbReference type="Gene3D" id="1.25.40.10">
    <property type="entry name" value="Tetratricopeptide repeat domain"/>
    <property type="match status" value="1"/>
</dbReference>
<comment type="caution">
    <text evidence="4">The sequence shown here is derived from an EMBL/GenBank/DDBJ whole genome shotgun (WGS) entry which is preliminary data.</text>
</comment>
<keyword evidence="2" id="KW-0802">TPR repeat</keyword>